<dbReference type="AlphaFoldDB" id="A0A166Y759"/>
<name>A0A166Y759_9GAMM</name>
<comment type="caution">
    <text evidence="2">The sequence shown here is derived from an EMBL/GenBank/DDBJ whole genome shotgun (WGS) entry which is preliminary data.</text>
</comment>
<proteinExistence type="predicted"/>
<keyword evidence="3" id="KW-1185">Reference proteome</keyword>
<feature type="chain" id="PRO_5007882688" description="Spore coat protein U domain-containing protein" evidence="1">
    <location>
        <begin position="20"/>
        <end position="182"/>
    </location>
</feature>
<dbReference type="RefSeq" id="WP_063359501.1">
    <property type="nucleotide sequence ID" value="NZ_AQHB01000022.1"/>
</dbReference>
<gene>
    <name evidence="2" type="ORF">N475_10610</name>
</gene>
<dbReference type="EMBL" id="AUYB01000086">
    <property type="protein sequence ID" value="KZN41514.1"/>
    <property type="molecule type" value="Genomic_DNA"/>
</dbReference>
<organism evidence="2 3">
    <name type="scientific">Pseudoalteromonas luteoviolacea DSM 6061</name>
    <dbReference type="NCBI Taxonomy" id="1365250"/>
    <lineage>
        <taxon>Bacteria</taxon>
        <taxon>Pseudomonadati</taxon>
        <taxon>Pseudomonadota</taxon>
        <taxon>Gammaproteobacteria</taxon>
        <taxon>Alteromonadales</taxon>
        <taxon>Pseudoalteromonadaceae</taxon>
        <taxon>Pseudoalteromonas</taxon>
    </lineage>
</organism>
<accession>A0A166Y759</accession>
<keyword evidence="1" id="KW-0732">Signal</keyword>
<evidence type="ECO:0000313" key="3">
    <source>
        <dbReference type="Proteomes" id="UP000076643"/>
    </source>
</evidence>
<dbReference type="Proteomes" id="UP000076643">
    <property type="component" value="Unassembled WGS sequence"/>
</dbReference>
<reference evidence="2 3" key="1">
    <citation type="submission" date="2013-07" db="EMBL/GenBank/DDBJ databases">
        <title>Comparative Genomic and Metabolomic Analysis of Twelve Strains of Pseudoalteromonas luteoviolacea.</title>
        <authorList>
            <person name="Vynne N.G."/>
            <person name="Mansson M."/>
            <person name="Gram L."/>
        </authorList>
    </citation>
    <scope>NUCLEOTIDE SEQUENCE [LARGE SCALE GENOMIC DNA]</scope>
    <source>
        <strain evidence="2 3">DSM 6061</strain>
    </source>
</reference>
<evidence type="ECO:0000256" key="1">
    <source>
        <dbReference type="SAM" id="SignalP"/>
    </source>
</evidence>
<sequence length="182" mass="20112">MKIKTILLCLAAGVSTSGAAKSISYNATECAQRSVNPGEETLKYRYFSSSSIENTTNQNISVYCPINLEQNIIIESVDAYFNLASKDPNTNAACTLEIKGMANPAVKLSKTYGTFERFSALTMRPADDYEVRLAEYQSRYEYRGSAVSAHLNCTIPKVSDDTLNGPYGFTRMVGYVVNYTQK</sequence>
<protein>
    <recommendedName>
        <fullName evidence="4">Spore coat protein U domain-containing protein</fullName>
    </recommendedName>
</protein>
<dbReference type="PATRIC" id="fig|1365250.3.peg.1195"/>
<evidence type="ECO:0008006" key="4">
    <source>
        <dbReference type="Google" id="ProtNLM"/>
    </source>
</evidence>
<feature type="signal peptide" evidence="1">
    <location>
        <begin position="1"/>
        <end position="19"/>
    </location>
</feature>
<evidence type="ECO:0000313" key="2">
    <source>
        <dbReference type="EMBL" id="KZN41514.1"/>
    </source>
</evidence>